<evidence type="ECO:0000313" key="2">
    <source>
        <dbReference type="EMBL" id="TPP61324.1"/>
    </source>
</evidence>
<name>A0A504YJ85_FASGI</name>
<keyword evidence="1" id="KW-0732">Signal</keyword>
<dbReference type="Proteomes" id="UP000316759">
    <property type="component" value="Unassembled WGS sequence"/>
</dbReference>
<protein>
    <recommendedName>
        <fullName evidence="4">Secreted protein</fullName>
    </recommendedName>
</protein>
<proteinExistence type="predicted"/>
<reference evidence="2 3" key="1">
    <citation type="submission" date="2019-04" db="EMBL/GenBank/DDBJ databases">
        <title>Annotation for the trematode Fasciola gigantica.</title>
        <authorList>
            <person name="Choi Y.-J."/>
        </authorList>
    </citation>
    <scope>NUCLEOTIDE SEQUENCE [LARGE SCALE GENOMIC DNA]</scope>
    <source>
        <strain evidence="2">Uganda_cow_1</strain>
    </source>
</reference>
<feature type="signal peptide" evidence="1">
    <location>
        <begin position="1"/>
        <end position="20"/>
    </location>
</feature>
<dbReference type="OrthoDB" id="5772781at2759"/>
<organism evidence="2 3">
    <name type="scientific">Fasciola gigantica</name>
    <name type="common">Giant liver fluke</name>
    <dbReference type="NCBI Taxonomy" id="46835"/>
    <lineage>
        <taxon>Eukaryota</taxon>
        <taxon>Metazoa</taxon>
        <taxon>Spiralia</taxon>
        <taxon>Lophotrochozoa</taxon>
        <taxon>Platyhelminthes</taxon>
        <taxon>Trematoda</taxon>
        <taxon>Digenea</taxon>
        <taxon>Plagiorchiida</taxon>
        <taxon>Echinostomata</taxon>
        <taxon>Echinostomatoidea</taxon>
        <taxon>Fasciolidae</taxon>
        <taxon>Fasciola</taxon>
    </lineage>
</organism>
<gene>
    <name evidence="2" type="ORF">FGIG_09462</name>
</gene>
<accession>A0A504YJ85</accession>
<evidence type="ECO:0000256" key="1">
    <source>
        <dbReference type="SAM" id="SignalP"/>
    </source>
</evidence>
<dbReference type="EMBL" id="SUNJ01008338">
    <property type="protein sequence ID" value="TPP61324.1"/>
    <property type="molecule type" value="Genomic_DNA"/>
</dbReference>
<feature type="chain" id="PRO_5021418065" description="Secreted protein" evidence="1">
    <location>
        <begin position="21"/>
        <end position="129"/>
    </location>
</feature>
<comment type="caution">
    <text evidence="2">The sequence shown here is derived from an EMBL/GenBank/DDBJ whole genome shotgun (WGS) entry which is preliminary data.</text>
</comment>
<keyword evidence="3" id="KW-1185">Reference proteome</keyword>
<dbReference type="STRING" id="46835.A0A504YJ85"/>
<evidence type="ECO:0008006" key="4">
    <source>
        <dbReference type="Google" id="ProtNLM"/>
    </source>
</evidence>
<dbReference type="AlphaFoldDB" id="A0A504YJ85"/>
<evidence type="ECO:0000313" key="3">
    <source>
        <dbReference type="Proteomes" id="UP000316759"/>
    </source>
</evidence>
<sequence>MKTIVTCLYFLIFLDASIKAQLGSLDYVRKICTARLQQIKEGITEKMKIPVSLVVATPYPKLLCFTDRDYLTSVDKHPLLRLYLNCVVRFSLQDRFVTCVHVRQLCICSVLIVGSLTYRLPAVCIRSFV</sequence>